<evidence type="ECO:0000256" key="2">
    <source>
        <dbReference type="ARBA" id="ARBA00036631"/>
    </source>
</evidence>
<dbReference type="PROSITE" id="PS50275">
    <property type="entry name" value="SAC"/>
    <property type="match status" value="1"/>
</dbReference>
<evidence type="ECO:0000313" key="8">
    <source>
        <dbReference type="EMBL" id="CAF4330455.1"/>
    </source>
</evidence>
<dbReference type="AlphaFoldDB" id="A0A820JSA1"/>
<proteinExistence type="predicted"/>
<evidence type="ECO:0000313" key="9">
    <source>
        <dbReference type="Proteomes" id="UP000663844"/>
    </source>
</evidence>
<evidence type="ECO:0000256" key="5">
    <source>
        <dbReference type="ARBA" id="ARBA00041396"/>
    </source>
</evidence>
<feature type="non-terminal residue" evidence="8">
    <location>
        <position position="1"/>
    </location>
</feature>
<comment type="caution">
    <text evidence="8">The sequence shown here is derived from an EMBL/GenBank/DDBJ whole genome shotgun (WGS) entry which is preliminary data.</text>
</comment>
<sequence>LFIRGIDDDGKVANFVETEQILQLDSIACSYVQTRGSVPCFWAQLPDLRYKPKVTVLPSNNHMTAFRQHFEEQEYYYGRQFLLSLTNHHGAEGKLNAKYRELYETSQNPYLKFEDFDFHKECAGMRYDRLTILLG</sequence>
<dbReference type="EC" id="3.1.3.64" evidence="1"/>
<name>A0A820JSA1_9BILA</name>
<evidence type="ECO:0000256" key="1">
    <source>
        <dbReference type="ARBA" id="ARBA00013038"/>
    </source>
</evidence>
<protein>
    <recommendedName>
        <fullName evidence="4">Phosphatidylinositol-3-phosphatase SAC1</fullName>
        <ecNumber evidence="1">3.1.3.64</ecNumber>
    </recommendedName>
    <alternativeName>
        <fullName evidence="6">Phosphatidylinositol-4-phosphate phosphatase</fullName>
    </alternativeName>
    <alternativeName>
        <fullName evidence="5">Suppressor of actin mutations 1-like protein</fullName>
    </alternativeName>
</protein>
<dbReference type="InterPro" id="IPR002013">
    <property type="entry name" value="SAC_dom"/>
</dbReference>
<evidence type="ECO:0000256" key="3">
    <source>
        <dbReference type="ARBA" id="ARBA00036807"/>
    </source>
</evidence>
<comment type="catalytic activity">
    <reaction evidence="2">
        <text>a 1,2-diacyl-sn-glycero-3-phospho-(1D-myo-inositol-3-phosphate) + H2O = a 1,2-diacyl-sn-glycero-3-phospho-(1D-myo-inositol) + phosphate</text>
        <dbReference type="Rhea" id="RHEA:12316"/>
        <dbReference type="ChEBI" id="CHEBI:15377"/>
        <dbReference type="ChEBI" id="CHEBI:43474"/>
        <dbReference type="ChEBI" id="CHEBI:57880"/>
        <dbReference type="ChEBI" id="CHEBI:58088"/>
        <dbReference type="EC" id="3.1.3.64"/>
    </reaction>
    <physiologicalReaction direction="left-to-right" evidence="2">
        <dbReference type="Rhea" id="RHEA:12317"/>
    </physiologicalReaction>
</comment>
<dbReference type="GO" id="GO:0005783">
    <property type="term" value="C:endoplasmic reticulum"/>
    <property type="evidence" value="ECO:0007669"/>
    <property type="project" value="TreeGrafter"/>
</dbReference>
<dbReference type="GO" id="GO:0043812">
    <property type="term" value="F:phosphatidylinositol-4-phosphate phosphatase activity"/>
    <property type="evidence" value="ECO:0007669"/>
    <property type="project" value="TreeGrafter"/>
</dbReference>
<dbReference type="EMBL" id="CAJOAZ010018851">
    <property type="protein sequence ID" value="CAF4330455.1"/>
    <property type="molecule type" value="Genomic_DNA"/>
</dbReference>
<dbReference type="Pfam" id="PF02383">
    <property type="entry name" value="Syja_N"/>
    <property type="match status" value="1"/>
</dbReference>
<organism evidence="8 9">
    <name type="scientific">Adineta steineri</name>
    <dbReference type="NCBI Taxonomy" id="433720"/>
    <lineage>
        <taxon>Eukaryota</taxon>
        <taxon>Metazoa</taxon>
        <taxon>Spiralia</taxon>
        <taxon>Gnathifera</taxon>
        <taxon>Rotifera</taxon>
        <taxon>Eurotatoria</taxon>
        <taxon>Bdelloidea</taxon>
        <taxon>Adinetida</taxon>
        <taxon>Adinetidae</taxon>
        <taxon>Adineta</taxon>
    </lineage>
</organism>
<dbReference type="GO" id="GO:0004438">
    <property type="term" value="F:phosphatidylinositol-3-phosphate phosphatase activity"/>
    <property type="evidence" value="ECO:0007669"/>
    <property type="project" value="UniProtKB-EC"/>
</dbReference>
<dbReference type="Proteomes" id="UP000663844">
    <property type="component" value="Unassembled WGS sequence"/>
</dbReference>
<dbReference type="GO" id="GO:0046856">
    <property type="term" value="P:phosphatidylinositol dephosphorylation"/>
    <property type="evidence" value="ECO:0007669"/>
    <property type="project" value="TreeGrafter"/>
</dbReference>
<comment type="catalytic activity">
    <reaction evidence="3">
        <text>a 1,2-diacyl-sn-glycero-3-phospho-(1D-myo-inositol 4-phosphate) + H2O = a 1,2-diacyl-sn-glycero-3-phospho-(1D-myo-inositol) + phosphate</text>
        <dbReference type="Rhea" id="RHEA:55652"/>
        <dbReference type="ChEBI" id="CHEBI:15377"/>
        <dbReference type="ChEBI" id="CHEBI:43474"/>
        <dbReference type="ChEBI" id="CHEBI:57880"/>
        <dbReference type="ChEBI" id="CHEBI:58178"/>
    </reaction>
    <physiologicalReaction direction="left-to-right" evidence="3">
        <dbReference type="Rhea" id="RHEA:55653"/>
    </physiologicalReaction>
</comment>
<feature type="domain" description="SAC" evidence="7">
    <location>
        <begin position="1"/>
        <end position="135"/>
    </location>
</feature>
<dbReference type="PANTHER" id="PTHR45662">
    <property type="entry name" value="PHOSPHATIDYLINOSITIDE PHOSPHATASE SAC1"/>
    <property type="match status" value="1"/>
</dbReference>
<reference evidence="8" key="1">
    <citation type="submission" date="2021-02" db="EMBL/GenBank/DDBJ databases">
        <authorList>
            <person name="Nowell W R."/>
        </authorList>
    </citation>
    <scope>NUCLEOTIDE SEQUENCE</scope>
</reference>
<accession>A0A820JSA1</accession>
<evidence type="ECO:0000256" key="4">
    <source>
        <dbReference type="ARBA" id="ARBA00040795"/>
    </source>
</evidence>
<gene>
    <name evidence="8" type="ORF">OXD698_LOCUS47664</name>
</gene>
<dbReference type="PANTHER" id="PTHR45662:SF2">
    <property type="entry name" value="PHOSPHATIDYLINOSITOL-3-PHOSPHATASE SAC1"/>
    <property type="match status" value="1"/>
</dbReference>
<feature type="non-terminal residue" evidence="8">
    <location>
        <position position="135"/>
    </location>
</feature>
<evidence type="ECO:0000259" key="7">
    <source>
        <dbReference type="PROSITE" id="PS50275"/>
    </source>
</evidence>
<evidence type="ECO:0000256" key="6">
    <source>
        <dbReference type="ARBA" id="ARBA00041911"/>
    </source>
</evidence>